<feature type="domain" description="Vacuolar protein sorting-associated protein 54 N-terminal" evidence="10">
    <location>
        <begin position="347"/>
        <end position="468"/>
    </location>
</feature>
<dbReference type="OrthoDB" id="10259024at2759"/>
<keyword evidence="6" id="KW-0333">Golgi apparatus</keyword>
<comment type="subcellular location">
    <subcellularLocation>
        <location evidence="1">Golgi apparatus</location>
        <location evidence="1">trans-Golgi network</location>
    </subcellularLocation>
</comment>
<dbReference type="PANTHER" id="PTHR12965">
    <property type="entry name" value="VACUOLAR PROTEIN SORTING 54"/>
    <property type="match status" value="1"/>
</dbReference>
<evidence type="ECO:0000256" key="7">
    <source>
        <dbReference type="ARBA" id="ARBA00023054"/>
    </source>
</evidence>
<dbReference type="PANTHER" id="PTHR12965:SF0">
    <property type="entry name" value="VACUOLAR PROTEIN SORTING-ASSOCIATED PROTEIN 54"/>
    <property type="match status" value="1"/>
</dbReference>
<feature type="domain" description="Vacuolar protein sorting-associated protein 54 C-terminal" evidence="9">
    <location>
        <begin position="883"/>
        <end position="1015"/>
    </location>
</feature>
<dbReference type="Proteomes" id="UP000193560">
    <property type="component" value="Unassembled WGS sequence"/>
</dbReference>
<dbReference type="GO" id="GO:0005829">
    <property type="term" value="C:cytosol"/>
    <property type="evidence" value="ECO:0007669"/>
    <property type="project" value="GOC"/>
</dbReference>
<feature type="region of interest" description="Disordered" evidence="8">
    <location>
        <begin position="1"/>
        <end position="138"/>
    </location>
</feature>
<dbReference type="InterPro" id="IPR012501">
    <property type="entry name" value="Vps54_C"/>
</dbReference>
<feature type="compositionally biased region" description="Polar residues" evidence="8">
    <location>
        <begin position="832"/>
        <end position="850"/>
    </location>
</feature>
<dbReference type="Gene3D" id="1.20.1280.130">
    <property type="match status" value="1"/>
</dbReference>
<comment type="similarity">
    <text evidence="2">Belongs to the VPS54 family.</text>
</comment>
<dbReference type="Gene3D" id="6.10.250.860">
    <property type="match status" value="1"/>
</dbReference>
<comment type="caution">
    <text evidence="11">The sequence shown here is derived from an EMBL/GenBank/DDBJ whole genome shotgun (WGS) entry which is preliminary data.</text>
</comment>
<evidence type="ECO:0000256" key="2">
    <source>
        <dbReference type="ARBA" id="ARBA00009150"/>
    </source>
</evidence>
<dbReference type="Pfam" id="PF10475">
    <property type="entry name" value="Vps54_N"/>
    <property type="match status" value="1"/>
</dbReference>
<feature type="compositionally biased region" description="Polar residues" evidence="8">
    <location>
        <begin position="26"/>
        <end position="38"/>
    </location>
</feature>
<dbReference type="GO" id="GO:0015031">
    <property type="term" value="P:protein transport"/>
    <property type="evidence" value="ECO:0007669"/>
    <property type="project" value="UniProtKB-KW"/>
</dbReference>
<evidence type="ECO:0000256" key="5">
    <source>
        <dbReference type="ARBA" id="ARBA00022927"/>
    </source>
</evidence>
<evidence type="ECO:0000259" key="9">
    <source>
        <dbReference type="Pfam" id="PF07928"/>
    </source>
</evidence>
<name>A0A1X2I983_9FUNG</name>
<accession>A0A1X2I983</accession>
<feature type="compositionally biased region" description="Basic and acidic residues" evidence="8">
    <location>
        <begin position="73"/>
        <end position="84"/>
    </location>
</feature>
<protein>
    <recommendedName>
        <fullName evidence="3">Vacuolar protein sorting-associated protein 54</fullName>
    </recommendedName>
</protein>
<keyword evidence="4" id="KW-0813">Transport</keyword>
<dbReference type="GO" id="GO:0019905">
    <property type="term" value="F:syntaxin binding"/>
    <property type="evidence" value="ECO:0007669"/>
    <property type="project" value="TreeGrafter"/>
</dbReference>
<dbReference type="GO" id="GO:0000938">
    <property type="term" value="C:GARP complex"/>
    <property type="evidence" value="ECO:0007669"/>
    <property type="project" value="InterPro"/>
</dbReference>
<evidence type="ECO:0000256" key="6">
    <source>
        <dbReference type="ARBA" id="ARBA00023034"/>
    </source>
</evidence>
<dbReference type="STRING" id="90262.A0A1X2I983"/>
<dbReference type="InterPro" id="IPR019515">
    <property type="entry name" value="VPS54_N"/>
</dbReference>
<dbReference type="InterPro" id="IPR039745">
    <property type="entry name" value="Vps54"/>
</dbReference>
<evidence type="ECO:0000259" key="10">
    <source>
        <dbReference type="Pfam" id="PF10475"/>
    </source>
</evidence>
<proteinExistence type="inferred from homology"/>
<gene>
    <name evidence="11" type="ORF">BCR42DRAFT_78753</name>
</gene>
<keyword evidence="7" id="KW-0175">Coiled coil</keyword>
<dbReference type="Pfam" id="PF07928">
    <property type="entry name" value="Vps54"/>
    <property type="match status" value="1"/>
</dbReference>
<dbReference type="GO" id="GO:0006896">
    <property type="term" value="P:Golgi to vacuole transport"/>
    <property type="evidence" value="ECO:0007669"/>
    <property type="project" value="TreeGrafter"/>
</dbReference>
<feature type="compositionally biased region" description="Low complexity" evidence="8">
    <location>
        <begin position="9"/>
        <end position="25"/>
    </location>
</feature>
<evidence type="ECO:0000256" key="3">
    <source>
        <dbReference type="ARBA" id="ARBA00017665"/>
    </source>
</evidence>
<keyword evidence="5" id="KW-0653">Protein transport</keyword>
<dbReference type="GO" id="GO:0042147">
    <property type="term" value="P:retrograde transport, endosome to Golgi"/>
    <property type="evidence" value="ECO:0007669"/>
    <property type="project" value="InterPro"/>
</dbReference>
<dbReference type="EMBL" id="MCGE01000019">
    <property type="protein sequence ID" value="ORZ12203.1"/>
    <property type="molecule type" value="Genomic_DNA"/>
</dbReference>
<organism evidence="11 12">
    <name type="scientific">Absidia repens</name>
    <dbReference type="NCBI Taxonomy" id="90262"/>
    <lineage>
        <taxon>Eukaryota</taxon>
        <taxon>Fungi</taxon>
        <taxon>Fungi incertae sedis</taxon>
        <taxon>Mucoromycota</taxon>
        <taxon>Mucoromycotina</taxon>
        <taxon>Mucoromycetes</taxon>
        <taxon>Mucorales</taxon>
        <taxon>Cunninghamellaceae</taxon>
        <taxon>Absidia</taxon>
    </lineage>
</organism>
<feature type="compositionally biased region" description="Low complexity" evidence="8">
    <location>
        <begin position="39"/>
        <end position="63"/>
    </location>
</feature>
<feature type="compositionally biased region" description="Low complexity" evidence="8">
    <location>
        <begin position="86"/>
        <end position="104"/>
    </location>
</feature>
<evidence type="ECO:0000313" key="12">
    <source>
        <dbReference type="Proteomes" id="UP000193560"/>
    </source>
</evidence>
<feature type="compositionally biased region" description="Low complexity" evidence="8">
    <location>
        <begin position="851"/>
        <end position="869"/>
    </location>
</feature>
<sequence length="1125" mass="124816">MQSRNLGDQQQTSGTPRTSTPTSPRINQLLQPNNSLKLSPSSHGNSANNSPSPSPPMVLSSSPRIGAATSHAMSRERSYQRDDTLPSSYSTPSSRPPSVRSASSYGRPLPNNRLMHSSGGGHHSRRHSSYSNFSTMSESSLPWTTKDIGFNAISGVLNDPAKRGQGATKPSKTDISPVPQASIPRIRPSDFDSYLAHVGPVFERYQYNKLTNHDDTQTNVNNTTYGLQPDTTPHIGGLEDVNASSTLLLPTHQRQSSRNPYSLPPQQILSSESLTSMDSSLSPQQRDLPMLENVPSIFFEENFQLENPRTFDTVCEGADIIGRSATGGGGGTSSITNTPISTNSILQEKLSYYLDTVEVHLLQEIENRSSSFFEALSNLQALHQQTLDCVTQIHTIRNKMKQLEKTECKDGLDVIRLQVKKRNLERLYTAISTIKDIVSVQPMIQILLGHGDYFGALDLIQETRLTLERQDDDDGGGGDKAGSTAVDWRSIKALVNLSTQLDEMEKAVAAMMQHDFLSMILSDVTSFANGLNMDTVSKAFLASSLNSTSNEHYSISDDDLPLGLKDRLMSSVMGLISTNALATSIQDYKDQLCVELKAMIQKHYPAGVSQEDTLDSSSKNNGGAGLAKLLKSMPFDQFFHMLVCLFGTLVEVIQRTAMYDQLMMNMINECLERQIQSINKDDAAHHDQQQQYLMTCLQEQCELAKKASNEVVHTISDLAHVRCGKLIGFRSDQHALLNTADFYRLTQLIKSFIHQSETICGRPCFGLRGTVLSQQKAFIDHFHMERIKQEAQLIENDQWVASEVPLDFQRIVDRICDGTFGTCNNNNNNNNIVSTGSQQAPSQTGSTSPISSLPQASSPVPSSQSSSAQNEAEKTTKLLLIHNQSYYVVGCTLLIIKLFEDYLQCVLNLDGMATDIMQKLLELLKLFNSRVCQVILGAGAMRSAGLKNISAKHLALASQSVGVMIALTPSLKDCVGRYMPEKHMVLLSEFDRAVNDFKGHQQEIHVKLVAIMNERFSIHVKAMQVIQWDIDETTGKQANIYMETLVKETMTLHKVLSKYLPSHDLKFIMFQVFQSFTTKLSEVIDQTELNSEQGKARLVKDVTYFHRRLSSLHGIDGPRVKSWIL</sequence>
<reference evidence="11 12" key="1">
    <citation type="submission" date="2016-07" db="EMBL/GenBank/DDBJ databases">
        <title>Pervasive Adenine N6-methylation of Active Genes in Fungi.</title>
        <authorList>
            <consortium name="DOE Joint Genome Institute"/>
            <person name="Mondo S.J."/>
            <person name="Dannebaum R.O."/>
            <person name="Kuo R.C."/>
            <person name="Labutti K."/>
            <person name="Haridas S."/>
            <person name="Kuo A."/>
            <person name="Salamov A."/>
            <person name="Ahrendt S.R."/>
            <person name="Lipzen A."/>
            <person name="Sullivan W."/>
            <person name="Andreopoulos W.B."/>
            <person name="Clum A."/>
            <person name="Lindquist E."/>
            <person name="Daum C."/>
            <person name="Ramamoorthy G.K."/>
            <person name="Gryganskyi A."/>
            <person name="Culley D."/>
            <person name="Magnuson J.K."/>
            <person name="James T.Y."/>
            <person name="O'Malley M.A."/>
            <person name="Stajich J.E."/>
            <person name="Spatafora J.W."/>
            <person name="Visel A."/>
            <person name="Grigoriev I.V."/>
        </authorList>
    </citation>
    <scope>NUCLEOTIDE SEQUENCE [LARGE SCALE GENOMIC DNA]</scope>
    <source>
        <strain evidence="11 12">NRRL 1336</strain>
    </source>
</reference>
<evidence type="ECO:0000256" key="8">
    <source>
        <dbReference type="SAM" id="MobiDB-lite"/>
    </source>
</evidence>
<evidence type="ECO:0000256" key="4">
    <source>
        <dbReference type="ARBA" id="ARBA00022448"/>
    </source>
</evidence>
<dbReference type="AlphaFoldDB" id="A0A1X2I983"/>
<evidence type="ECO:0000313" key="11">
    <source>
        <dbReference type="EMBL" id="ORZ12203.1"/>
    </source>
</evidence>
<keyword evidence="12" id="KW-1185">Reference proteome</keyword>
<evidence type="ECO:0000256" key="1">
    <source>
        <dbReference type="ARBA" id="ARBA00004601"/>
    </source>
</evidence>
<feature type="region of interest" description="Disordered" evidence="8">
    <location>
        <begin position="831"/>
        <end position="869"/>
    </location>
</feature>
<feature type="region of interest" description="Disordered" evidence="8">
    <location>
        <begin position="159"/>
        <end position="184"/>
    </location>
</feature>